<keyword evidence="2" id="KW-1185">Reference proteome</keyword>
<gene>
    <name evidence="1" type="ORF">OPT61_g3141</name>
</gene>
<reference evidence="1" key="1">
    <citation type="submission" date="2022-11" db="EMBL/GenBank/DDBJ databases">
        <title>Genome Sequence of Boeremia exigua.</title>
        <authorList>
            <person name="Buettner E."/>
        </authorList>
    </citation>
    <scope>NUCLEOTIDE SEQUENCE</scope>
    <source>
        <strain evidence="1">CU02</strain>
    </source>
</reference>
<dbReference type="EMBL" id="JAPHNI010000155">
    <property type="protein sequence ID" value="KAJ8115156.1"/>
    <property type="molecule type" value="Genomic_DNA"/>
</dbReference>
<proteinExistence type="predicted"/>
<dbReference type="Proteomes" id="UP001153331">
    <property type="component" value="Unassembled WGS sequence"/>
</dbReference>
<accession>A0ACC2IIY8</accession>
<evidence type="ECO:0000313" key="1">
    <source>
        <dbReference type="EMBL" id="KAJ8115156.1"/>
    </source>
</evidence>
<comment type="caution">
    <text evidence="1">The sequence shown here is derived from an EMBL/GenBank/DDBJ whole genome shotgun (WGS) entry which is preliminary data.</text>
</comment>
<organism evidence="1 2">
    <name type="scientific">Boeremia exigua</name>
    <dbReference type="NCBI Taxonomy" id="749465"/>
    <lineage>
        <taxon>Eukaryota</taxon>
        <taxon>Fungi</taxon>
        <taxon>Dikarya</taxon>
        <taxon>Ascomycota</taxon>
        <taxon>Pezizomycotina</taxon>
        <taxon>Dothideomycetes</taxon>
        <taxon>Pleosporomycetidae</taxon>
        <taxon>Pleosporales</taxon>
        <taxon>Pleosporineae</taxon>
        <taxon>Didymellaceae</taxon>
        <taxon>Boeremia</taxon>
    </lineage>
</organism>
<sequence length="800" mass="87270">MQFKTVALSGLLAAGHVAAIKLGEINAALRRSEDLEEVLRRDSGLLATLTQRQDANAADTAPLASLTPASGDASKADLQKWEADTRAACMQTLGNLNGKASNPSGIAVCYNVPFLDNSTGVFQAELRMYNVSAPIDPWQSVTAADVSMTLSYLGATVQAMNMNNTKREVSEAQARARWSDGTLVQRQTITMMTELKTLMYVGKINSNLMGPAMTNEALQPLLVPQIDLAARNPSSNADVTTTLSNKEARFVNGVFASKAEANAPSNADPTAAAAATSAVFLAAPFVVPGTALAFFPVGLVVTGTWAVFFFLSVGLGTYGRIQFRDQYRRRMAAEKARSTTYAAPPQHHALSTSSYKFLAKMGSIADKTTSVPVRQKDGVKFGKELREKEFLIEKGYLNLNHGSFGTYPLLVRDTMRAFQDAAEARPDDFIRYKYPTHLNASRKAVTEIINAAPKTVVFVPNATTGVNTILRNLKFEQGDHILSFATIYRGCQLSVEYITETTPAESTTVGYTYPVEDEWLVTAFKQKVRDVENAGGKVKLAIFDTVELGVLSLVDAAHGIGHIQLDVEKLDPDFLTSNCHKWLHVPRGCAVLYVPVRNQHLIRSTLPTSWGFKNLNSVPNTVAPKGAFGGDIESEYIGNFEFVGTIDSSPYLCIPKAVEWRNELGGEKAIIEYCTKLAQDAGQLVAESLGTEVMDNKTKTLSKCCMSMVRLPIDLEKAQQIGEKAGLSSAEVGKALSIWMHQTMAKDYNTFLQTLCHDGRWWARLSGQVYLELSDFESAVSWLKELCNRANAGEWVGVAE</sequence>
<evidence type="ECO:0000313" key="2">
    <source>
        <dbReference type="Proteomes" id="UP001153331"/>
    </source>
</evidence>
<protein>
    <submittedName>
        <fullName evidence="1">Uncharacterized protein</fullName>
    </submittedName>
</protein>
<name>A0ACC2IIY8_9PLEO</name>